<evidence type="ECO:0000313" key="3">
    <source>
        <dbReference type="Proteomes" id="UP000231742"/>
    </source>
</evidence>
<keyword evidence="3" id="KW-1185">Reference proteome</keyword>
<protein>
    <recommendedName>
        <fullName evidence="1">BP74 N-terminal domain-containing protein</fullName>
    </recommendedName>
</protein>
<feature type="domain" description="BP74 N-terminal" evidence="1">
    <location>
        <begin position="18"/>
        <end position="116"/>
    </location>
</feature>
<dbReference type="InterPro" id="IPR056422">
    <property type="entry name" value="BP74_N"/>
</dbReference>
<evidence type="ECO:0000313" key="2">
    <source>
        <dbReference type="EMBL" id="PJJ82027.1"/>
    </source>
</evidence>
<comment type="caution">
    <text evidence="2">The sequence shown here is derived from an EMBL/GenBank/DDBJ whole genome shotgun (WGS) entry which is preliminary data.</text>
</comment>
<dbReference type="Pfam" id="PF23621">
    <property type="entry name" value="BP74_N"/>
    <property type="match status" value="1"/>
</dbReference>
<proteinExistence type="predicted"/>
<sequence length="121" mass="12708">MTALTLTAAGCTGPKPTVAVFEVSGGEQFTIELATPELVEHAQGLLAGENLATVPSGEVVPGKSSVNEPWSWHIDPATLEFTNVTVESCDGSPQHVEDDISAFERFCPWSARVVAVEGPDA</sequence>
<dbReference type="AlphaFoldDB" id="A0A2M9D8H8"/>
<organism evidence="2 3">
    <name type="scientific">Salinibacterium amurskyense</name>
    <dbReference type="NCBI Taxonomy" id="205941"/>
    <lineage>
        <taxon>Bacteria</taxon>
        <taxon>Bacillati</taxon>
        <taxon>Actinomycetota</taxon>
        <taxon>Actinomycetes</taxon>
        <taxon>Micrococcales</taxon>
        <taxon>Microbacteriaceae</taxon>
        <taxon>Salinibacterium</taxon>
    </lineage>
</organism>
<reference evidence="2 3" key="1">
    <citation type="submission" date="2017-11" db="EMBL/GenBank/DDBJ databases">
        <title>Genomic Encyclopedia of Archaeal and Bacterial Type Strains, Phase II (KMG-II): From Individual Species to Whole Genera.</title>
        <authorList>
            <person name="Goeker M."/>
        </authorList>
    </citation>
    <scope>NUCLEOTIDE SEQUENCE [LARGE SCALE GENOMIC DNA]</scope>
    <source>
        <strain evidence="2 3">DSM 16400</strain>
    </source>
</reference>
<dbReference type="Proteomes" id="UP000231742">
    <property type="component" value="Unassembled WGS sequence"/>
</dbReference>
<gene>
    <name evidence="2" type="ORF">CLV85_1215</name>
</gene>
<accession>A0A2M9D8H8</accession>
<evidence type="ECO:0000259" key="1">
    <source>
        <dbReference type="Pfam" id="PF23621"/>
    </source>
</evidence>
<dbReference type="EMBL" id="PGFH01000001">
    <property type="protein sequence ID" value="PJJ82027.1"/>
    <property type="molecule type" value="Genomic_DNA"/>
</dbReference>
<name>A0A2M9D8H8_9MICO</name>